<dbReference type="PRINTS" id="PR00413">
    <property type="entry name" value="HADHALOGNASE"/>
</dbReference>
<dbReference type="PANTHER" id="PTHR43434">
    <property type="entry name" value="PHOSPHOGLYCOLATE PHOSPHATASE"/>
    <property type="match status" value="1"/>
</dbReference>
<evidence type="ECO:0000313" key="1">
    <source>
        <dbReference type="EMBL" id="GLC32267.1"/>
    </source>
</evidence>
<dbReference type="InterPro" id="IPR023198">
    <property type="entry name" value="PGP-like_dom2"/>
</dbReference>
<dbReference type="Gene3D" id="3.40.50.1000">
    <property type="entry name" value="HAD superfamily/HAD-like"/>
    <property type="match status" value="1"/>
</dbReference>
<organism evidence="1 2">
    <name type="scientific">Clostridium omnivorum</name>
    <dbReference type="NCBI Taxonomy" id="1604902"/>
    <lineage>
        <taxon>Bacteria</taxon>
        <taxon>Bacillati</taxon>
        <taxon>Bacillota</taxon>
        <taxon>Clostridia</taxon>
        <taxon>Eubacteriales</taxon>
        <taxon>Clostridiaceae</taxon>
        <taxon>Clostridium</taxon>
    </lineage>
</organism>
<dbReference type="SUPFAM" id="SSF56784">
    <property type="entry name" value="HAD-like"/>
    <property type="match status" value="1"/>
</dbReference>
<dbReference type="InterPro" id="IPR041492">
    <property type="entry name" value="HAD_2"/>
</dbReference>
<dbReference type="EMBL" id="BRXR01000001">
    <property type="protein sequence ID" value="GLC32267.1"/>
    <property type="molecule type" value="Genomic_DNA"/>
</dbReference>
<sequence>MYRLKKRIDELMIKAVLFDLDGTLINTNNLIIKSFNHTFKKHLNKTLDEKEIVMFFGEPLKETLARYDRENVDALLKTYMEYNEVRHDELTKSFEGVEDAIKAIKERDIKVGVVTSKRRVMALKGLQLFGLDRLMDVIITPEDTKLHKPYGEPVLKACEVLKINPEEAIMVGDSYYDILCGKNAGAKACLVKYTALPIEEILKYDPDYTIDSIRELVEFIA</sequence>
<dbReference type="InterPro" id="IPR006439">
    <property type="entry name" value="HAD-SF_hydro_IA"/>
</dbReference>
<dbReference type="NCBIfam" id="TIGR01509">
    <property type="entry name" value="HAD-SF-IA-v3"/>
    <property type="match status" value="1"/>
</dbReference>
<dbReference type="Gene3D" id="1.10.150.240">
    <property type="entry name" value="Putative phosphatase, domain 2"/>
    <property type="match status" value="1"/>
</dbReference>
<dbReference type="InterPro" id="IPR023214">
    <property type="entry name" value="HAD_sf"/>
</dbReference>
<dbReference type="NCBIfam" id="TIGR01549">
    <property type="entry name" value="HAD-SF-IA-v1"/>
    <property type="match status" value="1"/>
</dbReference>
<dbReference type="InterPro" id="IPR036412">
    <property type="entry name" value="HAD-like_sf"/>
</dbReference>
<dbReference type="PANTHER" id="PTHR43434:SF26">
    <property type="entry name" value="PYROPHOSPHATASE PPAX"/>
    <property type="match status" value="1"/>
</dbReference>
<dbReference type="InterPro" id="IPR050155">
    <property type="entry name" value="HAD-like_hydrolase_sf"/>
</dbReference>
<dbReference type="SFLD" id="SFLDG01129">
    <property type="entry name" value="C1.5:_HAD__Beta-PGM__Phosphata"/>
    <property type="match status" value="1"/>
</dbReference>
<dbReference type="Pfam" id="PF13419">
    <property type="entry name" value="HAD_2"/>
    <property type="match status" value="1"/>
</dbReference>
<dbReference type="SFLD" id="SFLDG01135">
    <property type="entry name" value="C1.5.6:_HAD__Beta-PGM__Phospha"/>
    <property type="match status" value="1"/>
</dbReference>
<dbReference type="NCBIfam" id="NF009804">
    <property type="entry name" value="PRK13288.1"/>
    <property type="match status" value="1"/>
</dbReference>
<proteinExistence type="predicted"/>
<gene>
    <name evidence="1" type="primary">ppaX</name>
    <name evidence="1" type="ORF">bsdE14_36770</name>
</gene>
<dbReference type="Proteomes" id="UP001208567">
    <property type="component" value="Unassembled WGS sequence"/>
</dbReference>
<name>A0ABQ5NAQ0_9CLOT</name>
<protein>
    <submittedName>
        <fullName evidence="1">Pyrophosphatase PpaX</fullName>
    </submittedName>
</protein>
<evidence type="ECO:0000313" key="2">
    <source>
        <dbReference type="Proteomes" id="UP001208567"/>
    </source>
</evidence>
<accession>A0ABQ5NAQ0</accession>
<keyword evidence="2" id="KW-1185">Reference proteome</keyword>
<comment type="caution">
    <text evidence="1">The sequence shown here is derived from an EMBL/GenBank/DDBJ whole genome shotgun (WGS) entry which is preliminary data.</text>
</comment>
<dbReference type="SFLD" id="SFLDS00003">
    <property type="entry name" value="Haloacid_Dehalogenase"/>
    <property type="match status" value="1"/>
</dbReference>
<reference evidence="1 2" key="1">
    <citation type="journal article" date="2024" name="Int. J. Syst. Evol. Microbiol.">
        <title>Clostridium omnivorum sp. nov., isolated from anoxic soil under the treatment of reductive soil disinfestation.</title>
        <authorList>
            <person name="Ueki A."/>
            <person name="Tonouchi A."/>
            <person name="Kaku N."/>
            <person name="Honma S."/>
            <person name="Ueki K."/>
        </authorList>
    </citation>
    <scope>NUCLEOTIDE SEQUENCE [LARGE SCALE GENOMIC DNA]</scope>
    <source>
        <strain evidence="1 2">E14</strain>
    </source>
</reference>